<gene>
    <name evidence="1" type="ORF">V565_299470</name>
</gene>
<feature type="non-terminal residue" evidence="1">
    <location>
        <position position="98"/>
    </location>
</feature>
<dbReference type="Proteomes" id="UP000027456">
    <property type="component" value="Unassembled WGS sequence"/>
</dbReference>
<organism evidence="1 2">
    <name type="scientific">Rhizoctonia solani 123E</name>
    <dbReference type="NCBI Taxonomy" id="1423351"/>
    <lineage>
        <taxon>Eukaryota</taxon>
        <taxon>Fungi</taxon>
        <taxon>Dikarya</taxon>
        <taxon>Basidiomycota</taxon>
        <taxon>Agaricomycotina</taxon>
        <taxon>Agaricomycetes</taxon>
        <taxon>Cantharellales</taxon>
        <taxon>Ceratobasidiaceae</taxon>
        <taxon>Rhizoctonia</taxon>
    </lineage>
</organism>
<dbReference type="AlphaFoldDB" id="A0A074RDL9"/>
<dbReference type="HOGENOM" id="CLU_2339306_0_0_1"/>
<evidence type="ECO:0000313" key="1">
    <source>
        <dbReference type="EMBL" id="KEP45231.1"/>
    </source>
</evidence>
<accession>A0A074RDL9</accession>
<sequence>MTTQTFHSYSLALTPDSQSGFPDLLTTLGSAHNQRFQRLGELDDLENAIGYQSRGVLITPDGHPSLSTMLANLGGSLNYRFQQLGDLKDLENAIEYNS</sequence>
<proteinExistence type="predicted"/>
<dbReference type="EMBL" id="AZST01002065">
    <property type="protein sequence ID" value="KEP45231.1"/>
    <property type="molecule type" value="Genomic_DNA"/>
</dbReference>
<evidence type="ECO:0000313" key="2">
    <source>
        <dbReference type="Proteomes" id="UP000027456"/>
    </source>
</evidence>
<reference evidence="1 2" key="1">
    <citation type="submission" date="2013-12" db="EMBL/GenBank/DDBJ databases">
        <authorList>
            <person name="Cubeta M."/>
            <person name="Pakala S."/>
            <person name="Fedorova N."/>
            <person name="Thomas E."/>
            <person name="Dean R."/>
            <person name="Jabaji S."/>
            <person name="Neate S."/>
            <person name="Toda T."/>
            <person name="Tavantzis S."/>
            <person name="Vilgalys R."/>
            <person name="Bharathan N."/>
            <person name="Pakala S."/>
            <person name="Losada L.S."/>
            <person name="Zafar N."/>
            <person name="Nierman W."/>
        </authorList>
    </citation>
    <scope>NUCLEOTIDE SEQUENCE [LARGE SCALE GENOMIC DNA]</scope>
    <source>
        <strain evidence="1 2">123E</strain>
    </source>
</reference>
<protein>
    <submittedName>
        <fullName evidence="1">Putative 30S ribosomal S17P-like protein</fullName>
    </submittedName>
</protein>
<name>A0A074RDL9_9AGAM</name>
<comment type="caution">
    <text evidence="1">The sequence shown here is derived from an EMBL/GenBank/DDBJ whole genome shotgun (WGS) entry which is preliminary data.</text>
</comment>
<dbReference type="OrthoDB" id="3224744at2759"/>
<keyword evidence="2" id="KW-1185">Reference proteome</keyword>